<proteinExistence type="inferred from homology"/>
<sequence>MATFNTLSEALATYDAWLKDTALPLWWRLGVDHERGGVLEALTVQGDPAPAPRRGRVQGRQVYVFTTAGGLGWAGPWKQAATHALDYTFEHFQRPDGLVRKLVSLDGQVLDDGVAVYDQAFALLGMATMHGAGGYGRDLPAEAARTRAGLQALRDPKAGFRETDDHPNQSNCHMHILEASLAWIEAGEGDWDSLADEMAEMALSTFIDADGGFLREFFDEDWKPAAGDDGRRVEPGHQFEWSWLMSRWGRLRGRQDALDAARNLFEHGKRGVDARGIAVNALWDDLTVMEPQARLWPQTEYMKAALALGEEADALAAANGLWLYLQTPAAGVWYDKLRPDGTFVDEPAPASSFYHIICAIAELSRFQAERR</sequence>
<gene>
    <name evidence="3" type="ORF">OCL97_06025</name>
</gene>
<keyword evidence="2" id="KW-0413">Isomerase</keyword>
<organism evidence="3 4">
    <name type="scientific">Phenylobacterium ferrooxidans</name>
    <dbReference type="NCBI Taxonomy" id="2982689"/>
    <lineage>
        <taxon>Bacteria</taxon>
        <taxon>Pseudomonadati</taxon>
        <taxon>Pseudomonadota</taxon>
        <taxon>Alphaproteobacteria</taxon>
        <taxon>Caulobacterales</taxon>
        <taxon>Caulobacteraceae</taxon>
        <taxon>Phenylobacterium</taxon>
    </lineage>
</organism>
<evidence type="ECO:0000313" key="3">
    <source>
        <dbReference type="EMBL" id="MFD3263525.1"/>
    </source>
</evidence>
<dbReference type="RefSeq" id="WP_377368512.1">
    <property type="nucleotide sequence ID" value="NZ_JAOTJD010000008.1"/>
</dbReference>
<dbReference type="InterPro" id="IPR010819">
    <property type="entry name" value="AGE/CE"/>
</dbReference>
<dbReference type="PANTHER" id="PTHR15108">
    <property type="entry name" value="N-ACYLGLUCOSAMINE-2-EPIMERASE"/>
    <property type="match status" value="1"/>
</dbReference>
<accession>A0ABW6CNW4</accession>
<name>A0ABW6CNW4_9CAUL</name>
<dbReference type="InterPro" id="IPR012341">
    <property type="entry name" value="6hp_glycosidase-like_sf"/>
</dbReference>
<reference evidence="3 4" key="1">
    <citation type="submission" date="2022-09" db="EMBL/GenBank/DDBJ databases">
        <title>New species of Phenylobacterium.</title>
        <authorList>
            <person name="Mieszkin S."/>
        </authorList>
    </citation>
    <scope>NUCLEOTIDE SEQUENCE [LARGE SCALE GENOMIC DNA]</scope>
    <source>
        <strain evidence="3 4">HK31-G</strain>
    </source>
</reference>
<dbReference type="Pfam" id="PF07221">
    <property type="entry name" value="GlcNAc_2-epim"/>
    <property type="match status" value="1"/>
</dbReference>
<evidence type="ECO:0000256" key="2">
    <source>
        <dbReference type="ARBA" id="ARBA00023235"/>
    </source>
</evidence>
<dbReference type="Proteomes" id="UP001598130">
    <property type="component" value="Unassembled WGS sequence"/>
</dbReference>
<dbReference type="SUPFAM" id="SSF48208">
    <property type="entry name" value="Six-hairpin glycosidases"/>
    <property type="match status" value="1"/>
</dbReference>
<comment type="similarity">
    <text evidence="1">Belongs to the N-acylglucosamine 2-epimerase family.</text>
</comment>
<evidence type="ECO:0000256" key="1">
    <source>
        <dbReference type="ARBA" id="ARBA00008558"/>
    </source>
</evidence>
<evidence type="ECO:0000313" key="4">
    <source>
        <dbReference type="Proteomes" id="UP001598130"/>
    </source>
</evidence>
<dbReference type="EMBL" id="JAOTJD010000008">
    <property type="protein sequence ID" value="MFD3263525.1"/>
    <property type="molecule type" value="Genomic_DNA"/>
</dbReference>
<dbReference type="Gene3D" id="1.50.10.10">
    <property type="match status" value="1"/>
</dbReference>
<keyword evidence="4" id="KW-1185">Reference proteome</keyword>
<dbReference type="InterPro" id="IPR008928">
    <property type="entry name" value="6-hairpin_glycosidase_sf"/>
</dbReference>
<comment type="caution">
    <text evidence="3">The sequence shown here is derived from an EMBL/GenBank/DDBJ whole genome shotgun (WGS) entry which is preliminary data.</text>
</comment>
<protein>
    <submittedName>
        <fullName evidence="3">AGE family epimerase/isomerase</fullName>
    </submittedName>
</protein>